<dbReference type="SUPFAM" id="SSF53335">
    <property type="entry name" value="S-adenosyl-L-methionine-dependent methyltransferases"/>
    <property type="match status" value="1"/>
</dbReference>
<organism evidence="2 3">
    <name type="scientific">Pseudonocardia autotrophica</name>
    <name type="common">Amycolata autotrophica</name>
    <name type="synonym">Nocardia autotrophica</name>
    <dbReference type="NCBI Taxonomy" id="2074"/>
    <lineage>
        <taxon>Bacteria</taxon>
        <taxon>Bacillati</taxon>
        <taxon>Actinomycetota</taxon>
        <taxon>Actinomycetes</taxon>
        <taxon>Pseudonocardiales</taxon>
        <taxon>Pseudonocardiaceae</taxon>
        <taxon>Pseudonocardia</taxon>
    </lineage>
</organism>
<protein>
    <submittedName>
        <fullName evidence="2">Uncharacterized protein</fullName>
    </submittedName>
</protein>
<dbReference type="InterPro" id="IPR029063">
    <property type="entry name" value="SAM-dependent_MTases_sf"/>
</dbReference>
<feature type="compositionally biased region" description="Basic and acidic residues" evidence="1">
    <location>
        <begin position="55"/>
        <end position="70"/>
    </location>
</feature>
<sequence>MSPRDRWNHNIHYHRLVLNAVPEGSHTALDVGTGTGTGLLAADLRRRVPAQRSTAHREPARGRDVDLVAG</sequence>
<evidence type="ECO:0000256" key="1">
    <source>
        <dbReference type="SAM" id="MobiDB-lite"/>
    </source>
</evidence>
<name>A0A1Y2MKU5_PSEAH</name>
<gene>
    <name evidence="2" type="ORF">BG845_05733</name>
</gene>
<evidence type="ECO:0000313" key="3">
    <source>
        <dbReference type="Proteomes" id="UP000194360"/>
    </source>
</evidence>
<dbReference type="Proteomes" id="UP000194360">
    <property type="component" value="Unassembled WGS sequence"/>
</dbReference>
<reference evidence="2 3" key="1">
    <citation type="submission" date="2016-09" db="EMBL/GenBank/DDBJ databases">
        <title>Pseudonocardia autotrophica DSM535, a candidate organism with high potential of specific P450 cytochromes.</title>
        <authorList>
            <person name="Grumaz C."/>
            <person name="Vainshtein Y."/>
            <person name="Kirstahler P."/>
            <person name="Sohn K."/>
        </authorList>
    </citation>
    <scope>NUCLEOTIDE SEQUENCE [LARGE SCALE GENOMIC DNA]</scope>
    <source>
        <strain evidence="2 3">DSM 535</strain>
    </source>
</reference>
<feature type="region of interest" description="Disordered" evidence="1">
    <location>
        <begin position="48"/>
        <end position="70"/>
    </location>
</feature>
<dbReference type="RefSeq" id="WP_208115264.1">
    <property type="nucleotide sequence ID" value="NZ_SNWB01000001.1"/>
</dbReference>
<evidence type="ECO:0000313" key="2">
    <source>
        <dbReference type="EMBL" id="OSY35896.1"/>
    </source>
</evidence>
<proteinExistence type="predicted"/>
<dbReference type="EMBL" id="MIGB01000045">
    <property type="protein sequence ID" value="OSY35896.1"/>
    <property type="molecule type" value="Genomic_DNA"/>
</dbReference>
<dbReference type="STRING" id="2074.BG845_05733"/>
<comment type="caution">
    <text evidence="2">The sequence shown here is derived from an EMBL/GenBank/DDBJ whole genome shotgun (WGS) entry which is preliminary data.</text>
</comment>
<dbReference type="AlphaFoldDB" id="A0A1Y2MKU5"/>
<keyword evidence="3" id="KW-1185">Reference proteome</keyword>
<accession>A0A1Y2MKU5</accession>